<organism evidence="3 4">
    <name type="scientific">Coprinellus micaceus</name>
    <name type="common">Glistening ink-cap mushroom</name>
    <name type="synonym">Coprinus micaceus</name>
    <dbReference type="NCBI Taxonomy" id="71717"/>
    <lineage>
        <taxon>Eukaryota</taxon>
        <taxon>Fungi</taxon>
        <taxon>Dikarya</taxon>
        <taxon>Basidiomycota</taxon>
        <taxon>Agaricomycotina</taxon>
        <taxon>Agaricomycetes</taxon>
        <taxon>Agaricomycetidae</taxon>
        <taxon>Agaricales</taxon>
        <taxon>Agaricineae</taxon>
        <taxon>Psathyrellaceae</taxon>
        <taxon>Coprinellus</taxon>
    </lineage>
</organism>
<dbReference type="Proteomes" id="UP000298030">
    <property type="component" value="Unassembled WGS sequence"/>
</dbReference>
<evidence type="ECO:0000313" key="3">
    <source>
        <dbReference type="EMBL" id="TEB25925.1"/>
    </source>
</evidence>
<dbReference type="STRING" id="71717.A0A4Y7SVM9"/>
<gene>
    <name evidence="3" type="ORF">FA13DRAFT_1796022</name>
</gene>
<feature type="region of interest" description="Disordered" evidence="1">
    <location>
        <begin position="240"/>
        <end position="260"/>
    </location>
</feature>
<dbReference type="InterPro" id="IPR001810">
    <property type="entry name" value="F-box_dom"/>
</dbReference>
<dbReference type="Pfam" id="PF12937">
    <property type="entry name" value="F-box-like"/>
    <property type="match status" value="1"/>
</dbReference>
<accession>A0A4Y7SVM9</accession>
<feature type="domain" description="F-box" evidence="2">
    <location>
        <begin position="39"/>
        <end position="99"/>
    </location>
</feature>
<evidence type="ECO:0000313" key="4">
    <source>
        <dbReference type="Proteomes" id="UP000298030"/>
    </source>
</evidence>
<protein>
    <recommendedName>
        <fullName evidence="2">F-box domain-containing protein</fullName>
    </recommendedName>
</protein>
<evidence type="ECO:0000259" key="2">
    <source>
        <dbReference type="Pfam" id="PF12937"/>
    </source>
</evidence>
<dbReference type="EMBL" id="QPFP01000052">
    <property type="protein sequence ID" value="TEB25925.1"/>
    <property type="molecule type" value="Genomic_DNA"/>
</dbReference>
<keyword evidence="4" id="KW-1185">Reference proteome</keyword>
<dbReference type="AlphaFoldDB" id="A0A4Y7SVM9"/>
<evidence type="ECO:0000256" key="1">
    <source>
        <dbReference type="SAM" id="MobiDB-lite"/>
    </source>
</evidence>
<sequence>MSGAAARASQRAAIEQQRGQLMAALQYLDSCLNALSPVNALPIELLSRIFALNAAIVMEAVSGAPQRKRSLERIRIAHVCRHWREVALGSAELWSNILFTRRKIAELMLKRSNSAPLTIALRQVDTHCSLFYFMLLLTTTFPVLEKLNLRFKDPIHKANPERPDLPEGLLGGSPPALKHLEIFEFCIPKYDMLPLVPTLTHLQIGSNHSMPTRPPIKALLKALKELPLLHTLVLANYVPSDTPSQRDRQPHRVHVPPQPPYHTHLLRSYSPIDTSTSIQSTKTMWPEHYALMLDLSFSSVDGGTKPYPGMCTGFLDPHRDGLTTGLLIPFVRSSVNLTTLQSLHMEARSWGSSTAEWRMFGEILPCLQDIAFNTNTEATEFCAALKEGPSPQTGGDVPFQASTIPLFPALATISFEAHRIKELKATWDDDTFSEEDVRFFERAVPGLKVKWMQDEESEELWDSDEEGY</sequence>
<name>A0A4Y7SVM9_COPMI</name>
<comment type="caution">
    <text evidence="3">The sequence shown here is derived from an EMBL/GenBank/DDBJ whole genome shotgun (WGS) entry which is preliminary data.</text>
</comment>
<proteinExistence type="predicted"/>
<reference evidence="3 4" key="1">
    <citation type="journal article" date="2019" name="Nat. Ecol. Evol.">
        <title>Megaphylogeny resolves global patterns of mushroom evolution.</title>
        <authorList>
            <person name="Varga T."/>
            <person name="Krizsan K."/>
            <person name="Foldi C."/>
            <person name="Dima B."/>
            <person name="Sanchez-Garcia M."/>
            <person name="Sanchez-Ramirez S."/>
            <person name="Szollosi G.J."/>
            <person name="Szarkandi J.G."/>
            <person name="Papp V."/>
            <person name="Albert L."/>
            <person name="Andreopoulos W."/>
            <person name="Angelini C."/>
            <person name="Antonin V."/>
            <person name="Barry K.W."/>
            <person name="Bougher N.L."/>
            <person name="Buchanan P."/>
            <person name="Buyck B."/>
            <person name="Bense V."/>
            <person name="Catcheside P."/>
            <person name="Chovatia M."/>
            <person name="Cooper J."/>
            <person name="Damon W."/>
            <person name="Desjardin D."/>
            <person name="Finy P."/>
            <person name="Geml J."/>
            <person name="Haridas S."/>
            <person name="Hughes K."/>
            <person name="Justo A."/>
            <person name="Karasinski D."/>
            <person name="Kautmanova I."/>
            <person name="Kiss B."/>
            <person name="Kocsube S."/>
            <person name="Kotiranta H."/>
            <person name="LaButti K.M."/>
            <person name="Lechner B.E."/>
            <person name="Liimatainen K."/>
            <person name="Lipzen A."/>
            <person name="Lukacs Z."/>
            <person name="Mihaltcheva S."/>
            <person name="Morgado L.N."/>
            <person name="Niskanen T."/>
            <person name="Noordeloos M.E."/>
            <person name="Ohm R.A."/>
            <person name="Ortiz-Santana B."/>
            <person name="Ovrebo C."/>
            <person name="Racz N."/>
            <person name="Riley R."/>
            <person name="Savchenko A."/>
            <person name="Shiryaev A."/>
            <person name="Soop K."/>
            <person name="Spirin V."/>
            <person name="Szebenyi C."/>
            <person name="Tomsovsky M."/>
            <person name="Tulloss R.E."/>
            <person name="Uehling J."/>
            <person name="Grigoriev I.V."/>
            <person name="Vagvolgyi C."/>
            <person name="Papp T."/>
            <person name="Martin F.M."/>
            <person name="Miettinen O."/>
            <person name="Hibbett D.S."/>
            <person name="Nagy L.G."/>
        </authorList>
    </citation>
    <scope>NUCLEOTIDE SEQUENCE [LARGE SCALE GENOMIC DNA]</scope>
    <source>
        <strain evidence="3 4">FP101781</strain>
    </source>
</reference>
<dbReference type="Gene3D" id="1.20.1280.50">
    <property type="match status" value="1"/>
</dbReference>
<dbReference type="OrthoDB" id="2898013at2759"/>